<evidence type="ECO:0000313" key="2">
    <source>
        <dbReference type="EMBL" id="ORZ39833.1"/>
    </source>
</evidence>
<feature type="compositionally biased region" description="Polar residues" evidence="1">
    <location>
        <begin position="102"/>
        <end position="116"/>
    </location>
</feature>
<evidence type="ECO:0000313" key="3">
    <source>
        <dbReference type="Proteomes" id="UP000193411"/>
    </source>
</evidence>
<evidence type="ECO:0000256" key="1">
    <source>
        <dbReference type="SAM" id="MobiDB-lite"/>
    </source>
</evidence>
<feature type="non-terminal residue" evidence="2">
    <location>
        <position position="1"/>
    </location>
</feature>
<organism evidence="2 3">
    <name type="scientific">Catenaria anguillulae PL171</name>
    <dbReference type="NCBI Taxonomy" id="765915"/>
    <lineage>
        <taxon>Eukaryota</taxon>
        <taxon>Fungi</taxon>
        <taxon>Fungi incertae sedis</taxon>
        <taxon>Blastocladiomycota</taxon>
        <taxon>Blastocladiomycetes</taxon>
        <taxon>Blastocladiales</taxon>
        <taxon>Catenariaceae</taxon>
        <taxon>Catenaria</taxon>
    </lineage>
</organism>
<dbReference type="AlphaFoldDB" id="A0A1Y2I1H3"/>
<gene>
    <name evidence="2" type="ORF">BCR44DRAFT_1536110</name>
</gene>
<name>A0A1Y2I1H3_9FUNG</name>
<proteinExistence type="predicted"/>
<accession>A0A1Y2I1H3</accession>
<protein>
    <submittedName>
        <fullName evidence="2">Uncharacterized protein</fullName>
    </submittedName>
</protein>
<comment type="caution">
    <text evidence="2">The sequence shown here is derived from an EMBL/GenBank/DDBJ whole genome shotgun (WGS) entry which is preliminary data.</text>
</comment>
<reference evidence="2 3" key="1">
    <citation type="submission" date="2016-07" db="EMBL/GenBank/DDBJ databases">
        <title>Pervasive Adenine N6-methylation of Active Genes in Fungi.</title>
        <authorList>
            <consortium name="DOE Joint Genome Institute"/>
            <person name="Mondo S.J."/>
            <person name="Dannebaum R.O."/>
            <person name="Kuo R.C."/>
            <person name="Labutti K."/>
            <person name="Haridas S."/>
            <person name="Kuo A."/>
            <person name="Salamov A."/>
            <person name="Ahrendt S.R."/>
            <person name="Lipzen A."/>
            <person name="Sullivan W."/>
            <person name="Andreopoulos W.B."/>
            <person name="Clum A."/>
            <person name="Lindquist E."/>
            <person name="Daum C."/>
            <person name="Ramamoorthy G.K."/>
            <person name="Gryganskyi A."/>
            <person name="Culley D."/>
            <person name="Magnuson J.K."/>
            <person name="James T.Y."/>
            <person name="O'Malley M.A."/>
            <person name="Stajich J.E."/>
            <person name="Spatafora J.W."/>
            <person name="Visel A."/>
            <person name="Grigoriev I.V."/>
        </authorList>
    </citation>
    <scope>NUCLEOTIDE SEQUENCE [LARGE SCALE GENOMIC DNA]</scope>
    <source>
        <strain evidence="2 3">PL171</strain>
    </source>
</reference>
<dbReference type="EMBL" id="MCFL01000004">
    <property type="protein sequence ID" value="ORZ39833.1"/>
    <property type="molecule type" value="Genomic_DNA"/>
</dbReference>
<keyword evidence="3" id="KW-1185">Reference proteome</keyword>
<dbReference type="Proteomes" id="UP000193411">
    <property type="component" value="Unassembled WGS sequence"/>
</dbReference>
<feature type="region of interest" description="Disordered" evidence="1">
    <location>
        <begin position="41"/>
        <end position="68"/>
    </location>
</feature>
<sequence length="373" mass="40086">ALKCFYLAAGPLHLSQHGFDTPSSHSSFRHTLIQLNTHPPNASMTTDTAPAPAPSAASAASVEPQESFKKIQRNPVKRFGNLLLESQLHDPITGIFDDKPTTGATDSSSNSTYMSTDASTPLSLLLSMDEDPKADAVDNLFGAENMDGETCTYTVYSPGMHELLKVRQHPRSVWTKKRTVYLPASADGPSSIDKKGPHKAAVGAPVFNVKKAALGANPTYYAYLGAHEASDLSVTSPMYKKPFLVMSTTNNRTELARQYKFTATVTSMRAPTGNAAVDSVMAAERKSQLVVLGSYNMRDVFVFLRPGGEKWSWSNEHAPGMLIATGRPLEGHGITLSDALLGPGTIRMDVAAGVDARVVVAVVLSSITHFQSY</sequence>
<feature type="region of interest" description="Disordered" evidence="1">
    <location>
        <begin position="94"/>
        <end position="116"/>
    </location>
</feature>